<protein>
    <submittedName>
        <fullName evidence="2">Uncharacterized protein</fullName>
    </submittedName>
</protein>
<reference evidence="2" key="1">
    <citation type="journal article" date="2012" name="PLoS Genet.">
        <title>Comparative analysis of the genomes of two field isolates of the rice blast fungus Magnaporthe oryzae.</title>
        <authorList>
            <person name="Xue M."/>
            <person name="Yang J."/>
            <person name="Li Z."/>
            <person name="Hu S."/>
            <person name="Yao N."/>
            <person name="Dean R.A."/>
            <person name="Zhao W."/>
            <person name="Shen M."/>
            <person name="Zhang H."/>
            <person name="Li C."/>
            <person name="Liu L."/>
            <person name="Cao L."/>
            <person name="Xu X."/>
            <person name="Xing Y."/>
            <person name="Hsiang T."/>
            <person name="Zhang Z."/>
            <person name="Xu J.R."/>
            <person name="Peng Y.L."/>
        </authorList>
    </citation>
    <scope>NUCLEOTIDE SEQUENCE</scope>
    <source>
        <strain evidence="2">Y34</strain>
    </source>
</reference>
<evidence type="ECO:0000256" key="1">
    <source>
        <dbReference type="SAM" id="MobiDB-lite"/>
    </source>
</evidence>
<gene>
    <name evidence="2" type="ORF">OOU_Y34scaffold00458g14</name>
</gene>
<feature type="region of interest" description="Disordered" evidence="1">
    <location>
        <begin position="44"/>
        <end position="63"/>
    </location>
</feature>
<dbReference type="EMBL" id="JH793939">
    <property type="protein sequence ID" value="ELQ40186.1"/>
    <property type="molecule type" value="Genomic_DNA"/>
</dbReference>
<organism evidence="2">
    <name type="scientific">Pyricularia oryzae (strain Y34)</name>
    <name type="common">Rice blast fungus</name>
    <name type="synonym">Magnaporthe oryzae</name>
    <dbReference type="NCBI Taxonomy" id="1143189"/>
    <lineage>
        <taxon>Eukaryota</taxon>
        <taxon>Fungi</taxon>
        <taxon>Dikarya</taxon>
        <taxon>Ascomycota</taxon>
        <taxon>Pezizomycotina</taxon>
        <taxon>Sordariomycetes</taxon>
        <taxon>Sordariomycetidae</taxon>
        <taxon>Magnaporthales</taxon>
        <taxon>Pyriculariaceae</taxon>
        <taxon>Pyricularia</taxon>
    </lineage>
</organism>
<feature type="compositionally biased region" description="Polar residues" evidence="1">
    <location>
        <begin position="46"/>
        <end position="57"/>
    </location>
</feature>
<evidence type="ECO:0000313" key="2">
    <source>
        <dbReference type="EMBL" id="ELQ40186.1"/>
    </source>
</evidence>
<name>A0AA97PMH3_PYRO3</name>
<dbReference type="AlphaFoldDB" id="A0AA97PMH3"/>
<sequence>MMSKTLPWNAINQKYQETVKSGKVGLYPYMSLTSICTEYRLDCSSGPKQTSNRTTVMTLHDTR</sequence>
<dbReference type="Proteomes" id="UP000011086">
    <property type="component" value="Unassembled WGS sequence"/>
</dbReference>
<proteinExistence type="predicted"/>
<accession>A0AA97PMH3</accession>